<dbReference type="Gene3D" id="2.60.40.10">
    <property type="entry name" value="Immunoglobulins"/>
    <property type="match status" value="1"/>
</dbReference>
<dbReference type="InterPro" id="IPR036890">
    <property type="entry name" value="HATPase_C_sf"/>
</dbReference>
<dbReference type="SMART" id="SM00387">
    <property type="entry name" value="HATPase_c"/>
    <property type="match status" value="1"/>
</dbReference>
<keyword evidence="4" id="KW-0805">Transcription regulation</keyword>
<proteinExistence type="predicted"/>
<evidence type="ECO:0000256" key="6">
    <source>
        <dbReference type="ARBA" id="ARBA00023163"/>
    </source>
</evidence>
<evidence type="ECO:0000259" key="10">
    <source>
        <dbReference type="PROSITE" id="PS50109"/>
    </source>
</evidence>
<dbReference type="SUPFAM" id="SSF46689">
    <property type="entry name" value="Homeodomain-like"/>
    <property type="match status" value="1"/>
</dbReference>
<dbReference type="GO" id="GO:0003700">
    <property type="term" value="F:DNA-binding transcription factor activity"/>
    <property type="evidence" value="ECO:0007669"/>
    <property type="project" value="InterPro"/>
</dbReference>
<keyword evidence="8" id="KW-0812">Transmembrane</keyword>
<reference evidence="12" key="2">
    <citation type="journal article" date="2021" name="PeerJ">
        <title>Extensive microbial diversity within the chicken gut microbiome revealed by metagenomics and culture.</title>
        <authorList>
            <person name="Gilroy R."/>
            <person name="Ravi A."/>
            <person name="Getino M."/>
            <person name="Pursley I."/>
            <person name="Horton D.L."/>
            <person name="Alikhan N.F."/>
            <person name="Baker D."/>
            <person name="Gharbi K."/>
            <person name="Hall N."/>
            <person name="Watson M."/>
            <person name="Adriaenssens E.M."/>
            <person name="Foster-Nyarko E."/>
            <person name="Jarju S."/>
            <person name="Secka A."/>
            <person name="Antonio M."/>
            <person name="Oren A."/>
            <person name="Chaudhuri R.R."/>
            <person name="La Ragione R."/>
            <person name="Hildebrand F."/>
            <person name="Pallen M.J."/>
        </authorList>
    </citation>
    <scope>NUCLEOTIDE SEQUENCE</scope>
    <source>
        <strain evidence="12">G3-8215</strain>
    </source>
</reference>
<dbReference type="Pfam" id="PF02518">
    <property type="entry name" value="HATPase_c"/>
    <property type="match status" value="1"/>
</dbReference>
<dbReference type="InterPro" id="IPR003594">
    <property type="entry name" value="HATPase_dom"/>
</dbReference>
<reference evidence="12" key="1">
    <citation type="submission" date="2020-10" db="EMBL/GenBank/DDBJ databases">
        <authorList>
            <person name="Gilroy R."/>
        </authorList>
    </citation>
    <scope>NUCLEOTIDE SEQUENCE</scope>
    <source>
        <strain evidence="12">G3-8215</strain>
    </source>
</reference>
<feature type="domain" description="Response regulatory" evidence="11">
    <location>
        <begin position="1084"/>
        <end position="1200"/>
    </location>
</feature>
<dbReference type="SMART" id="SM00342">
    <property type="entry name" value="HTH_ARAC"/>
    <property type="match status" value="1"/>
</dbReference>
<dbReference type="Gene3D" id="3.40.50.2300">
    <property type="match status" value="1"/>
</dbReference>
<comment type="caution">
    <text evidence="12">The sequence shown here is derived from an EMBL/GenBank/DDBJ whole genome shotgun (WGS) entry which is preliminary data.</text>
</comment>
<dbReference type="CDD" id="cd00075">
    <property type="entry name" value="HATPase"/>
    <property type="match status" value="1"/>
</dbReference>
<dbReference type="InterPro" id="IPR036097">
    <property type="entry name" value="HisK_dim/P_sf"/>
</dbReference>
<feature type="modified residue" description="4-aspartylphosphate" evidence="7">
    <location>
        <position position="1133"/>
    </location>
</feature>
<dbReference type="PROSITE" id="PS01124">
    <property type="entry name" value="HTH_ARAC_FAMILY_2"/>
    <property type="match status" value="1"/>
</dbReference>
<dbReference type="SMART" id="SM00388">
    <property type="entry name" value="HisKA"/>
    <property type="match status" value="1"/>
</dbReference>
<keyword evidence="8" id="KW-1133">Transmembrane helix</keyword>
<dbReference type="PANTHER" id="PTHR43547">
    <property type="entry name" value="TWO-COMPONENT HISTIDINE KINASE"/>
    <property type="match status" value="1"/>
</dbReference>
<evidence type="ECO:0000313" key="12">
    <source>
        <dbReference type="EMBL" id="MBO8483977.1"/>
    </source>
</evidence>
<feature type="domain" description="HTH araC/xylS-type" evidence="9">
    <location>
        <begin position="1232"/>
        <end position="1330"/>
    </location>
</feature>
<dbReference type="InterPro" id="IPR004358">
    <property type="entry name" value="Sig_transdc_His_kin-like_C"/>
</dbReference>
<evidence type="ECO:0000256" key="5">
    <source>
        <dbReference type="ARBA" id="ARBA00023125"/>
    </source>
</evidence>
<keyword evidence="3 7" id="KW-0597">Phosphoprotein</keyword>
<protein>
    <recommendedName>
        <fullName evidence="2">histidine kinase</fullName>
        <ecNumber evidence="2">2.7.13.3</ecNumber>
    </recommendedName>
</protein>
<dbReference type="Gene3D" id="3.30.565.10">
    <property type="entry name" value="Histidine kinase-like ATPase, C-terminal domain"/>
    <property type="match status" value="1"/>
</dbReference>
<feature type="transmembrane region" description="Helical" evidence="8">
    <location>
        <begin position="759"/>
        <end position="781"/>
    </location>
</feature>
<dbReference type="Pfam" id="PF07494">
    <property type="entry name" value="Reg_prop"/>
    <property type="match status" value="2"/>
</dbReference>
<sequence length="1333" mass="151256">MKDIFRTGIAALSIILLAAGAVQTASAGIKYGNIRFRQFSVSDGLPHNQVNTIAQDNDGFIWIGTANGICRFDGYSFQRPVFQNDTVPISNAFVENIFNDPVHDRLWIQTDRWFCYYDRKTERLDRVIVNGTHRQGVSFLCTSAGDLLIGTSGGVFRFNAETDRFENFIEIPGKRVGRILEDSGGTLWIKVNAGLKRYDVKNGRFVPYHTALDGFKGAINQVTMTENDRIVFTDNNDFYVYDTRNDRLTRLLKDTDTEGYRCVETDADGNIWIGTEFGIFIYDSYNNLIAHFEQTPDDLSGLNDSPVYCIFRDSRDNMWVGTYFGGINYFIHGTDQIRTYPFGSSANHLSGKAVRQIANDGKGGLLIATEDGGLNHIDSLGNITRSEVIHRKLGLKNVKNVHSVHFCKNGDLIVGLYTKNFIRYSPSTGKVTDYSKFAKRNISAFCIYENGKGIYYGGPEGIYFVPDGEKPEIKKISDTRTYCMLEKNDSIVWIGSRHNGIFELNTIRNTVSHPDRLSEIRPWVSYMYKDSGQRVWISTDDGLFVTDPEGKETVMEFRKDKLMANSIKGVVEDDFGYIWAGTDNGLCRINPEDSSVMRITDEDGLPIKQFNFSSACRKPDGELYFGTINGMISFYPDQIEVPDPDFKIKLTNIYTNEGSSSLPERHAGKRPGITLTHAQARSVRIEYSGLNFRYMDKTLYAMKMEGIDKHWQIVGDQHQVRFSNLPAGNYVLKIKASYDGHTWDEDGRLSLPVHVKAPWWASVPAFAVYFIIAAFVLVYTIKFSRARMMLGMQLKAEQEKRLNIEKMNRQKLDFFAYVSHDLKTPLTLILSPLQRLISKKQITNDDKKMLEVVYTNASRMNYLIDELLTFSKIEMNQLDILVRKGNIMAFLQSISNLFKFTAEDSGIEFVTDLEKTDREVWFSPSKLSRIMYNLLSNAFKYSSSGDYVRLSARLVEDGGGTIAEISVKDSGRGIPADKVSRIFDNYFQVKPSDSRKGFGLGLSLTRSLVRMHKGDIKVVSEEGKGSEFIVTLNVSENAYTPQQRSMESISADDITKYQQRVKDTLEMNPDNRSAEDGKDSSRASILIVEDNREMNGYIADIFREQYDVLQAYNGKEACDIIENKLLPDMIISDVMMPEMDGIELLERVKEDISTCHIPVILLTAKTDDSAQTEGYMAGADAYIAKPFNARNLELLVQNIQKGRERNIERFRHAEELNVNKIVNNPKDERLMNDLVDLILENLGNENFSVTDITEALRISRSRLHIKVKALTGIPITQFIRTIRIREAKKLLLDGMNVAETSYAVGYSDPNYFTKTFRAETGMTPTEFVKSRRP</sequence>
<evidence type="ECO:0000259" key="9">
    <source>
        <dbReference type="PROSITE" id="PS01124"/>
    </source>
</evidence>
<dbReference type="InterPro" id="IPR013783">
    <property type="entry name" value="Ig-like_fold"/>
</dbReference>
<feature type="domain" description="Histidine kinase" evidence="10">
    <location>
        <begin position="817"/>
        <end position="1036"/>
    </location>
</feature>
<dbReference type="InterPro" id="IPR018060">
    <property type="entry name" value="HTH_AraC"/>
</dbReference>
<evidence type="ECO:0000256" key="8">
    <source>
        <dbReference type="SAM" id="Phobius"/>
    </source>
</evidence>
<dbReference type="Gene3D" id="2.130.10.10">
    <property type="entry name" value="YVTN repeat-like/Quinoprotein amine dehydrogenase"/>
    <property type="match status" value="2"/>
</dbReference>
<evidence type="ECO:0000313" key="13">
    <source>
        <dbReference type="Proteomes" id="UP000725002"/>
    </source>
</evidence>
<dbReference type="PROSITE" id="PS50110">
    <property type="entry name" value="RESPONSE_REGULATORY"/>
    <property type="match status" value="1"/>
</dbReference>
<dbReference type="InterPro" id="IPR005467">
    <property type="entry name" value="His_kinase_dom"/>
</dbReference>
<keyword evidence="5" id="KW-0238">DNA-binding</keyword>
<dbReference type="Gene3D" id="1.10.287.130">
    <property type="match status" value="1"/>
</dbReference>
<comment type="catalytic activity">
    <reaction evidence="1">
        <text>ATP + protein L-histidine = ADP + protein N-phospho-L-histidine.</text>
        <dbReference type="EC" id="2.7.13.3"/>
    </reaction>
</comment>
<organism evidence="12 13">
    <name type="scientific">Candidatus Cryptobacteroides avicola</name>
    <dbReference type="NCBI Taxonomy" id="2840757"/>
    <lineage>
        <taxon>Bacteria</taxon>
        <taxon>Pseudomonadati</taxon>
        <taxon>Bacteroidota</taxon>
        <taxon>Bacteroidia</taxon>
        <taxon>Bacteroidales</taxon>
        <taxon>Candidatus Cryptobacteroides</taxon>
    </lineage>
</organism>
<dbReference type="PROSITE" id="PS50109">
    <property type="entry name" value="HIS_KIN"/>
    <property type="match status" value="1"/>
</dbReference>
<dbReference type="CDD" id="cd17574">
    <property type="entry name" value="REC_OmpR"/>
    <property type="match status" value="1"/>
</dbReference>
<evidence type="ECO:0000256" key="3">
    <source>
        <dbReference type="ARBA" id="ARBA00022553"/>
    </source>
</evidence>
<dbReference type="SMART" id="SM00448">
    <property type="entry name" value="REC"/>
    <property type="match status" value="1"/>
</dbReference>
<dbReference type="InterPro" id="IPR015943">
    <property type="entry name" value="WD40/YVTN_repeat-like_dom_sf"/>
</dbReference>
<dbReference type="InterPro" id="IPR011006">
    <property type="entry name" value="CheY-like_superfamily"/>
</dbReference>
<dbReference type="PRINTS" id="PR00344">
    <property type="entry name" value="BCTRLSENSOR"/>
</dbReference>
<evidence type="ECO:0000256" key="4">
    <source>
        <dbReference type="ARBA" id="ARBA00023015"/>
    </source>
</evidence>
<gene>
    <name evidence="12" type="ORF">IAB75_07690</name>
</gene>
<dbReference type="GO" id="GO:0043565">
    <property type="term" value="F:sequence-specific DNA binding"/>
    <property type="evidence" value="ECO:0007669"/>
    <property type="project" value="InterPro"/>
</dbReference>
<keyword evidence="6" id="KW-0804">Transcription</keyword>
<dbReference type="SUPFAM" id="SSF63829">
    <property type="entry name" value="Calcium-dependent phosphotriesterase"/>
    <property type="match status" value="1"/>
</dbReference>
<dbReference type="Pfam" id="PF00072">
    <property type="entry name" value="Response_reg"/>
    <property type="match status" value="1"/>
</dbReference>
<dbReference type="SUPFAM" id="SSF55874">
    <property type="entry name" value="ATPase domain of HSP90 chaperone/DNA topoisomerase II/histidine kinase"/>
    <property type="match status" value="1"/>
</dbReference>
<keyword evidence="8" id="KW-0472">Membrane</keyword>
<dbReference type="CDD" id="cd00082">
    <property type="entry name" value="HisKA"/>
    <property type="match status" value="1"/>
</dbReference>
<evidence type="ECO:0000259" key="11">
    <source>
        <dbReference type="PROSITE" id="PS50110"/>
    </source>
</evidence>
<dbReference type="SUPFAM" id="SSF47384">
    <property type="entry name" value="Homodimeric domain of signal transducing histidine kinase"/>
    <property type="match status" value="1"/>
</dbReference>
<dbReference type="PANTHER" id="PTHR43547:SF2">
    <property type="entry name" value="HYBRID SIGNAL TRANSDUCTION HISTIDINE KINASE C"/>
    <property type="match status" value="1"/>
</dbReference>
<dbReference type="Proteomes" id="UP000725002">
    <property type="component" value="Unassembled WGS sequence"/>
</dbReference>
<dbReference type="SUPFAM" id="SSF52172">
    <property type="entry name" value="CheY-like"/>
    <property type="match status" value="1"/>
</dbReference>
<dbReference type="InterPro" id="IPR003661">
    <property type="entry name" value="HisK_dim/P_dom"/>
</dbReference>
<dbReference type="InterPro" id="IPR001789">
    <property type="entry name" value="Sig_transdc_resp-reg_receiver"/>
</dbReference>
<dbReference type="InterPro" id="IPR009057">
    <property type="entry name" value="Homeodomain-like_sf"/>
</dbReference>
<name>A0A940DSL5_9BACT</name>
<dbReference type="InterPro" id="IPR011047">
    <property type="entry name" value="Quinoprotein_ADH-like_sf"/>
</dbReference>
<dbReference type="EC" id="2.7.13.3" evidence="2"/>
<dbReference type="PROSITE" id="PS00041">
    <property type="entry name" value="HTH_ARAC_FAMILY_1"/>
    <property type="match status" value="1"/>
</dbReference>
<dbReference type="GO" id="GO:0000155">
    <property type="term" value="F:phosphorelay sensor kinase activity"/>
    <property type="evidence" value="ECO:0007669"/>
    <property type="project" value="InterPro"/>
</dbReference>
<dbReference type="Pfam" id="PF00512">
    <property type="entry name" value="HisKA"/>
    <property type="match status" value="1"/>
</dbReference>
<dbReference type="InterPro" id="IPR011123">
    <property type="entry name" value="Y_Y_Y"/>
</dbReference>
<dbReference type="Pfam" id="PF07495">
    <property type="entry name" value="Y_Y_Y"/>
    <property type="match status" value="1"/>
</dbReference>
<dbReference type="Gene3D" id="1.10.10.60">
    <property type="entry name" value="Homeodomain-like"/>
    <property type="match status" value="1"/>
</dbReference>
<evidence type="ECO:0000256" key="1">
    <source>
        <dbReference type="ARBA" id="ARBA00000085"/>
    </source>
</evidence>
<dbReference type="SUPFAM" id="SSF50998">
    <property type="entry name" value="Quinoprotein alcohol dehydrogenase-like"/>
    <property type="match status" value="1"/>
</dbReference>
<dbReference type="EMBL" id="JADILV010000051">
    <property type="protein sequence ID" value="MBO8483977.1"/>
    <property type="molecule type" value="Genomic_DNA"/>
</dbReference>
<evidence type="ECO:0000256" key="2">
    <source>
        <dbReference type="ARBA" id="ARBA00012438"/>
    </source>
</evidence>
<dbReference type="Pfam" id="PF12833">
    <property type="entry name" value="HTH_18"/>
    <property type="match status" value="1"/>
</dbReference>
<dbReference type="InterPro" id="IPR011110">
    <property type="entry name" value="Reg_prop"/>
</dbReference>
<dbReference type="InterPro" id="IPR018062">
    <property type="entry name" value="HTH_AraC-typ_CS"/>
</dbReference>
<evidence type="ECO:0000256" key="7">
    <source>
        <dbReference type="PROSITE-ProRule" id="PRU00169"/>
    </source>
</evidence>
<accession>A0A940DSL5</accession>